<gene>
    <name evidence="2" type="ORF">C8Q71DRAFT_327137</name>
</gene>
<organism evidence="2 3">
    <name type="scientific">Rhodofomes roseus</name>
    <dbReference type="NCBI Taxonomy" id="34475"/>
    <lineage>
        <taxon>Eukaryota</taxon>
        <taxon>Fungi</taxon>
        <taxon>Dikarya</taxon>
        <taxon>Basidiomycota</taxon>
        <taxon>Agaricomycotina</taxon>
        <taxon>Agaricomycetes</taxon>
        <taxon>Polyporales</taxon>
        <taxon>Rhodofomes</taxon>
    </lineage>
</organism>
<name>A0ABQ8KS52_9APHY</name>
<dbReference type="GeneID" id="71998574"/>
<evidence type="ECO:0000256" key="1">
    <source>
        <dbReference type="SAM" id="MobiDB-lite"/>
    </source>
</evidence>
<evidence type="ECO:0000313" key="3">
    <source>
        <dbReference type="Proteomes" id="UP000814176"/>
    </source>
</evidence>
<dbReference type="RefSeq" id="XP_047782683.1">
    <property type="nucleotide sequence ID" value="XM_047917842.1"/>
</dbReference>
<keyword evidence="3" id="KW-1185">Reference proteome</keyword>
<reference evidence="2 3" key="1">
    <citation type="journal article" date="2021" name="Environ. Microbiol.">
        <title>Gene family expansions and transcriptome signatures uncover fungal adaptations to wood decay.</title>
        <authorList>
            <person name="Hage H."/>
            <person name="Miyauchi S."/>
            <person name="Viragh M."/>
            <person name="Drula E."/>
            <person name="Min B."/>
            <person name="Chaduli D."/>
            <person name="Navarro D."/>
            <person name="Favel A."/>
            <person name="Norest M."/>
            <person name="Lesage-Meessen L."/>
            <person name="Balint B."/>
            <person name="Merenyi Z."/>
            <person name="de Eugenio L."/>
            <person name="Morin E."/>
            <person name="Martinez A.T."/>
            <person name="Baldrian P."/>
            <person name="Stursova M."/>
            <person name="Martinez M.J."/>
            <person name="Novotny C."/>
            <person name="Magnuson J.K."/>
            <person name="Spatafora J.W."/>
            <person name="Maurice S."/>
            <person name="Pangilinan J."/>
            <person name="Andreopoulos W."/>
            <person name="LaButti K."/>
            <person name="Hundley H."/>
            <person name="Na H."/>
            <person name="Kuo A."/>
            <person name="Barry K."/>
            <person name="Lipzen A."/>
            <person name="Henrissat B."/>
            <person name="Riley R."/>
            <person name="Ahrendt S."/>
            <person name="Nagy L.G."/>
            <person name="Grigoriev I.V."/>
            <person name="Martin F."/>
            <person name="Rosso M.N."/>
        </authorList>
    </citation>
    <scope>NUCLEOTIDE SEQUENCE [LARGE SCALE GENOMIC DNA]</scope>
    <source>
        <strain evidence="2 3">CIRM-BRFM 1785</strain>
    </source>
</reference>
<accession>A0ABQ8KS52</accession>
<dbReference type="EMBL" id="JADCUA010000003">
    <property type="protein sequence ID" value="KAH9841384.1"/>
    <property type="molecule type" value="Genomic_DNA"/>
</dbReference>
<feature type="region of interest" description="Disordered" evidence="1">
    <location>
        <begin position="41"/>
        <end position="60"/>
    </location>
</feature>
<evidence type="ECO:0000313" key="2">
    <source>
        <dbReference type="EMBL" id="KAH9841384.1"/>
    </source>
</evidence>
<dbReference type="Proteomes" id="UP000814176">
    <property type="component" value="Unassembled WGS sequence"/>
</dbReference>
<feature type="region of interest" description="Disordered" evidence="1">
    <location>
        <begin position="1"/>
        <end position="22"/>
    </location>
</feature>
<comment type="caution">
    <text evidence="2">The sequence shown here is derived from an EMBL/GenBank/DDBJ whole genome shotgun (WGS) entry which is preliminary data.</text>
</comment>
<proteinExistence type="predicted"/>
<protein>
    <submittedName>
        <fullName evidence="2">Uncharacterized protein</fullName>
    </submittedName>
</protein>
<feature type="region of interest" description="Disordered" evidence="1">
    <location>
        <begin position="112"/>
        <end position="139"/>
    </location>
</feature>
<sequence>MLSGGWPSPSASGDPSPHVRLPVRGCSPKFGSLFHVHLHSDGGRRGWDSEGSSRSGLRKLAQMSDARASWDPRLVGLSMSFSPYEDSTATWSVALRDGQMSLCGRQVSISPAQHAQSVHKPGSRKKTCARTFGPGSRQTTRTRDAASCCYMLPQSILHCVGTERGVGMYSMDVGVSTYPMPCNEEGSRYLRTSCTENVHADRLSLAYI</sequence>